<dbReference type="VEuPathDB" id="FungiDB:CPAG_09223"/>
<accession>A0A0J6FRC4</accession>
<evidence type="ECO:0000313" key="2">
    <source>
        <dbReference type="EMBL" id="KMM72933.1"/>
    </source>
</evidence>
<sequence length="164" mass="18849">MNRGTRVILSTKRVCASLRARPRASPKQLTHEVNTYRFGHSEASRGKDSESHHKEEREPHCFEPASFSKEFDEHIPSNKARPTLSDAYQHSGVDAKHPKRPEKKELSEEDSRKLQYDEEEVKKHNEDVERRYDKAISQVSDQGDKGELGTLDTEVDDKGHIRGE</sequence>
<organism evidence="2 3">
    <name type="scientific">Coccidioides posadasii RMSCC 3488</name>
    <dbReference type="NCBI Taxonomy" id="454284"/>
    <lineage>
        <taxon>Eukaryota</taxon>
        <taxon>Fungi</taxon>
        <taxon>Dikarya</taxon>
        <taxon>Ascomycota</taxon>
        <taxon>Pezizomycotina</taxon>
        <taxon>Eurotiomycetes</taxon>
        <taxon>Eurotiomycetidae</taxon>
        <taxon>Onygenales</taxon>
        <taxon>Onygenaceae</taxon>
        <taxon>Coccidioides</taxon>
    </lineage>
</organism>
<reference evidence="3" key="2">
    <citation type="journal article" date="2009" name="Genome Res.">
        <title>Comparative genomic analyses of the human fungal pathogens Coccidioides and their relatives.</title>
        <authorList>
            <person name="Sharpton T.J."/>
            <person name="Stajich J.E."/>
            <person name="Rounsley S.D."/>
            <person name="Gardner M.J."/>
            <person name="Wortman J.R."/>
            <person name="Jordar V.S."/>
            <person name="Maiti R."/>
            <person name="Kodira C.D."/>
            <person name="Neafsey D.E."/>
            <person name="Zeng Q."/>
            <person name="Hung C.-Y."/>
            <person name="McMahan C."/>
            <person name="Muszewska A."/>
            <person name="Grynberg M."/>
            <person name="Mandel M.A."/>
            <person name="Kellner E.M."/>
            <person name="Barker B.M."/>
            <person name="Galgiani J.N."/>
            <person name="Orbach M.J."/>
            <person name="Kirkland T.N."/>
            <person name="Cole G.T."/>
            <person name="Henn M.R."/>
            <person name="Birren B.W."/>
            <person name="Taylor J.W."/>
        </authorList>
    </citation>
    <scope>NUCLEOTIDE SEQUENCE [LARGE SCALE GENOMIC DNA]</scope>
    <source>
        <strain evidence="3">RMSCC 3488</strain>
    </source>
</reference>
<protein>
    <submittedName>
        <fullName evidence="2">Uncharacterized protein</fullName>
    </submittedName>
</protein>
<proteinExistence type="predicted"/>
<dbReference type="OrthoDB" id="5334244at2759"/>
<feature type="compositionally biased region" description="Basic and acidic residues" evidence="1">
    <location>
        <begin position="39"/>
        <end position="61"/>
    </location>
</feature>
<reference evidence="2 3" key="1">
    <citation type="submission" date="2007-06" db="EMBL/GenBank/DDBJ databases">
        <title>The Genome Sequence of Coccidioides posadasii RMSCC_3488.</title>
        <authorList>
            <consortium name="Coccidioides Genome Resources Consortium"/>
            <consortium name="The Broad Institute Genome Sequencing Platform"/>
            <person name="Henn M.R."/>
            <person name="Sykes S."/>
            <person name="Young S."/>
            <person name="Jaffe D."/>
            <person name="Berlin A."/>
            <person name="Alvarez P."/>
            <person name="Butler J."/>
            <person name="Gnerre S."/>
            <person name="Grabherr M."/>
            <person name="Mauceli E."/>
            <person name="Brockman W."/>
            <person name="Kodira C."/>
            <person name="Alvarado L."/>
            <person name="Zeng Q."/>
            <person name="Crawford M."/>
            <person name="Antoine C."/>
            <person name="Devon K."/>
            <person name="Galgiani J."/>
            <person name="Orsborn K."/>
            <person name="Lewis M.L."/>
            <person name="Nusbaum C."/>
            <person name="Galagan J."/>
            <person name="Birren B."/>
        </authorList>
    </citation>
    <scope>NUCLEOTIDE SEQUENCE [LARGE SCALE GENOMIC DNA]</scope>
    <source>
        <strain evidence="2 3">RMSCC 3488</strain>
    </source>
</reference>
<dbReference type="EMBL" id="DS268114">
    <property type="protein sequence ID" value="KMM72933.1"/>
    <property type="molecule type" value="Genomic_DNA"/>
</dbReference>
<reference evidence="3" key="3">
    <citation type="journal article" date="2010" name="Genome Res.">
        <title>Population genomic sequencing of Coccidioides fungi reveals recent hybridization and transposon control.</title>
        <authorList>
            <person name="Neafsey D.E."/>
            <person name="Barker B.M."/>
            <person name="Sharpton T.J."/>
            <person name="Stajich J.E."/>
            <person name="Park D.J."/>
            <person name="Whiston E."/>
            <person name="Hung C.-Y."/>
            <person name="McMahan C."/>
            <person name="White J."/>
            <person name="Sykes S."/>
            <person name="Heiman D."/>
            <person name="Young S."/>
            <person name="Zeng Q."/>
            <person name="Abouelleil A."/>
            <person name="Aftuck L."/>
            <person name="Bessette D."/>
            <person name="Brown A."/>
            <person name="FitzGerald M."/>
            <person name="Lui A."/>
            <person name="Macdonald J.P."/>
            <person name="Priest M."/>
            <person name="Orbach M.J."/>
            <person name="Galgiani J.N."/>
            <person name="Kirkland T.N."/>
            <person name="Cole G.T."/>
            <person name="Birren B.W."/>
            <person name="Henn M.R."/>
            <person name="Taylor J.W."/>
            <person name="Rounsley S.D."/>
        </authorList>
    </citation>
    <scope>NUCLEOTIDE SEQUENCE [LARGE SCALE GENOMIC DNA]</scope>
    <source>
        <strain evidence="3">RMSCC 3488</strain>
    </source>
</reference>
<dbReference type="Proteomes" id="UP000054567">
    <property type="component" value="Unassembled WGS sequence"/>
</dbReference>
<gene>
    <name evidence="2" type="ORF">CPAG_09223</name>
</gene>
<name>A0A0J6FRC4_COCPO</name>
<evidence type="ECO:0000313" key="3">
    <source>
        <dbReference type="Proteomes" id="UP000054567"/>
    </source>
</evidence>
<feature type="compositionally biased region" description="Basic and acidic residues" evidence="1">
    <location>
        <begin position="102"/>
        <end position="134"/>
    </location>
</feature>
<feature type="region of interest" description="Disordered" evidence="1">
    <location>
        <begin position="19"/>
        <end position="164"/>
    </location>
</feature>
<dbReference type="AlphaFoldDB" id="A0A0J6FRC4"/>
<evidence type="ECO:0000256" key="1">
    <source>
        <dbReference type="SAM" id="MobiDB-lite"/>
    </source>
</evidence>